<accession>A0A6A3LE32</accession>
<gene>
    <name evidence="1" type="ORF">PR001_g14601</name>
</gene>
<dbReference type="Proteomes" id="UP000429607">
    <property type="component" value="Unassembled WGS sequence"/>
</dbReference>
<dbReference type="AlphaFoldDB" id="A0A6A3LE32"/>
<reference evidence="1 2" key="1">
    <citation type="submission" date="2018-09" db="EMBL/GenBank/DDBJ databases">
        <title>Genomic investigation of the strawberry pathogen Phytophthora fragariae indicates pathogenicity is determined by transcriptional variation in three key races.</title>
        <authorList>
            <person name="Adams T.M."/>
            <person name="Armitage A.D."/>
            <person name="Sobczyk M.K."/>
            <person name="Bates H.J."/>
            <person name="Dunwell J.M."/>
            <person name="Nellist C.F."/>
            <person name="Harrison R.J."/>
        </authorList>
    </citation>
    <scope>NUCLEOTIDE SEQUENCE [LARGE SCALE GENOMIC DNA]</scope>
    <source>
        <strain evidence="1 2">SCRP249</strain>
    </source>
</reference>
<sequence>MTLAHVMRMIDHADDEDELVDESTSVAAAMPAQGEAIRKRRQRSKSSLMRADLPRNPCLLVKTPSSDCFCLEFPNTLRCDKGVRRIIANFTRQTLELVLMR</sequence>
<evidence type="ECO:0000313" key="2">
    <source>
        <dbReference type="Proteomes" id="UP000429607"/>
    </source>
</evidence>
<evidence type="ECO:0000313" key="1">
    <source>
        <dbReference type="EMBL" id="KAE9016615.1"/>
    </source>
</evidence>
<organism evidence="1 2">
    <name type="scientific">Phytophthora rubi</name>
    <dbReference type="NCBI Taxonomy" id="129364"/>
    <lineage>
        <taxon>Eukaryota</taxon>
        <taxon>Sar</taxon>
        <taxon>Stramenopiles</taxon>
        <taxon>Oomycota</taxon>
        <taxon>Peronosporomycetes</taxon>
        <taxon>Peronosporales</taxon>
        <taxon>Peronosporaceae</taxon>
        <taxon>Phytophthora</taxon>
    </lineage>
</organism>
<proteinExistence type="predicted"/>
<comment type="caution">
    <text evidence="1">The sequence shown here is derived from an EMBL/GenBank/DDBJ whole genome shotgun (WGS) entry which is preliminary data.</text>
</comment>
<name>A0A6A3LE32_9STRA</name>
<protein>
    <submittedName>
        <fullName evidence="1">Uncharacterized protein</fullName>
    </submittedName>
</protein>
<dbReference type="EMBL" id="QXFV01001056">
    <property type="protein sequence ID" value="KAE9016615.1"/>
    <property type="molecule type" value="Genomic_DNA"/>
</dbReference>